<dbReference type="AlphaFoldDB" id="A0A0E9WJG9"/>
<accession>A0A0E9WJG9</accession>
<dbReference type="EMBL" id="GBXM01018033">
    <property type="protein sequence ID" value="JAH90544.1"/>
    <property type="molecule type" value="Transcribed_RNA"/>
</dbReference>
<protein>
    <submittedName>
        <fullName evidence="1">Uncharacterized protein</fullName>
    </submittedName>
</protein>
<evidence type="ECO:0000313" key="1">
    <source>
        <dbReference type="EMBL" id="JAH90544.1"/>
    </source>
</evidence>
<organism evidence="1">
    <name type="scientific">Anguilla anguilla</name>
    <name type="common">European freshwater eel</name>
    <name type="synonym">Muraena anguilla</name>
    <dbReference type="NCBI Taxonomy" id="7936"/>
    <lineage>
        <taxon>Eukaryota</taxon>
        <taxon>Metazoa</taxon>
        <taxon>Chordata</taxon>
        <taxon>Craniata</taxon>
        <taxon>Vertebrata</taxon>
        <taxon>Euteleostomi</taxon>
        <taxon>Actinopterygii</taxon>
        <taxon>Neopterygii</taxon>
        <taxon>Teleostei</taxon>
        <taxon>Anguilliformes</taxon>
        <taxon>Anguillidae</taxon>
        <taxon>Anguilla</taxon>
    </lineage>
</organism>
<proteinExistence type="predicted"/>
<name>A0A0E9WJG9_ANGAN</name>
<reference evidence="1" key="2">
    <citation type="journal article" date="2015" name="Fish Shellfish Immunol.">
        <title>Early steps in the European eel (Anguilla anguilla)-Vibrio vulnificus interaction in the gills: Role of the RtxA13 toxin.</title>
        <authorList>
            <person name="Callol A."/>
            <person name="Pajuelo D."/>
            <person name="Ebbesson L."/>
            <person name="Teles M."/>
            <person name="MacKenzie S."/>
            <person name="Amaro C."/>
        </authorList>
    </citation>
    <scope>NUCLEOTIDE SEQUENCE</scope>
</reference>
<reference evidence="1" key="1">
    <citation type="submission" date="2014-11" db="EMBL/GenBank/DDBJ databases">
        <authorList>
            <person name="Amaro Gonzalez C."/>
        </authorList>
    </citation>
    <scope>NUCLEOTIDE SEQUENCE</scope>
</reference>
<sequence length="55" mass="6591">MPNLKKEQGMEEDLMSGKMWSTLNVKNLMENMMSLAVKEKVSWKKCWKQICLERR</sequence>